<proteinExistence type="predicted"/>
<sequence>MEFVANMEDAIIFQRANLASNEMMMAMMLMT</sequence>
<dbReference type="AlphaFoldDB" id="A0A2K3K7X5"/>
<dbReference type="Proteomes" id="UP000236291">
    <property type="component" value="Unassembled WGS sequence"/>
</dbReference>
<accession>A0A2K3K7X5</accession>
<protein>
    <submittedName>
        <fullName evidence="1">Uncharacterized protein</fullName>
    </submittedName>
</protein>
<name>A0A2K3K7X5_TRIPR</name>
<reference evidence="1 2" key="1">
    <citation type="journal article" date="2014" name="Am. J. Bot.">
        <title>Genome assembly and annotation for red clover (Trifolium pratense; Fabaceae).</title>
        <authorList>
            <person name="Istvanek J."/>
            <person name="Jaros M."/>
            <person name="Krenek A."/>
            <person name="Repkova J."/>
        </authorList>
    </citation>
    <scope>NUCLEOTIDE SEQUENCE [LARGE SCALE GENOMIC DNA]</scope>
    <source>
        <strain evidence="2">cv. Tatra</strain>
        <tissue evidence="1">Young leaves</tissue>
    </source>
</reference>
<dbReference type="EMBL" id="ASHM01147265">
    <property type="protein sequence ID" value="PNX62363.1"/>
    <property type="molecule type" value="Genomic_DNA"/>
</dbReference>
<organism evidence="1 2">
    <name type="scientific">Trifolium pratense</name>
    <name type="common">Red clover</name>
    <dbReference type="NCBI Taxonomy" id="57577"/>
    <lineage>
        <taxon>Eukaryota</taxon>
        <taxon>Viridiplantae</taxon>
        <taxon>Streptophyta</taxon>
        <taxon>Embryophyta</taxon>
        <taxon>Tracheophyta</taxon>
        <taxon>Spermatophyta</taxon>
        <taxon>Magnoliopsida</taxon>
        <taxon>eudicotyledons</taxon>
        <taxon>Gunneridae</taxon>
        <taxon>Pentapetalae</taxon>
        <taxon>rosids</taxon>
        <taxon>fabids</taxon>
        <taxon>Fabales</taxon>
        <taxon>Fabaceae</taxon>
        <taxon>Papilionoideae</taxon>
        <taxon>50 kb inversion clade</taxon>
        <taxon>NPAAA clade</taxon>
        <taxon>Hologalegina</taxon>
        <taxon>IRL clade</taxon>
        <taxon>Trifolieae</taxon>
        <taxon>Trifolium</taxon>
    </lineage>
</organism>
<comment type="caution">
    <text evidence="1">The sequence shown here is derived from an EMBL/GenBank/DDBJ whole genome shotgun (WGS) entry which is preliminary data.</text>
</comment>
<evidence type="ECO:0000313" key="2">
    <source>
        <dbReference type="Proteomes" id="UP000236291"/>
    </source>
</evidence>
<reference evidence="1 2" key="2">
    <citation type="journal article" date="2017" name="Front. Plant Sci.">
        <title>Gene Classification and Mining of Molecular Markers Useful in Red Clover (Trifolium pratense) Breeding.</title>
        <authorList>
            <person name="Istvanek J."/>
            <person name="Dluhosova J."/>
            <person name="Dluhos P."/>
            <person name="Patkova L."/>
            <person name="Nedelnik J."/>
            <person name="Repkova J."/>
        </authorList>
    </citation>
    <scope>NUCLEOTIDE SEQUENCE [LARGE SCALE GENOMIC DNA]</scope>
    <source>
        <strain evidence="2">cv. Tatra</strain>
        <tissue evidence="1">Young leaves</tissue>
    </source>
</reference>
<feature type="non-terminal residue" evidence="1">
    <location>
        <position position="31"/>
    </location>
</feature>
<evidence type="ECO:0000313" key="1">
    <source>
        <dbReference type="EMBL" id="PNX62363.1"/>
    </source>
</evidence>
<gene>
    <name evidence="1" type="ORF">L195_g061109</name>
</gene>